<dbReference type="PANTHER" id="PTHR46577:SF1">
    <property type="entry name" value="HTH-TYPE TRANSCRIPTIONAL REGULATORY PROTEIN GABR"/>
    <property type="match status" value="1"/>
</dbReference>
<dbReference type="EMBL" id="QJKB01000004">
    <property type="protein sequence ID" value="PXX43056.1"/>
    <property type="molecule type" value="Genomic_DNA"/>
</dbReference>
<dbReference type="Proteomes" id="UP000247792">
    <property type="component" value="Unassembled WGS sequence"/>
</dbReference>
<dbReference type="InterPro" id="IPR015421">
    <property type="entry name" value="PyrdxlP-dep_Trfase_major"/>
</dbReference>
<dbReference type="SUPFAM" id="SSF53383">
    <property type="entry name" value="PLP-dependent transferases"/>
    <property type="match status" value="1"/>
</dbReference>
<dbReference type="GO" id="GO:0003700">
    <property type="term" value="F:DNA-binding transcription factor activity"/>
    <property type="evidence" value="ECO:0007669"/>
    <property type="project" value="InterPro"/>
</dbReference>
<dbReference type="InterPro" id="IPR036390">
    <property type="entry name" value="WH_DNA-bd_sf"/>
</dbReference>
<feature type="domain" description="HTH gntR-type" evidence="6">
    <location>
        <begin position="3"/>
        <end position="71"/>
    </location>
</feature>
<dbReference type="Pfam" id="PF00155">
    <property type="entry name" value="Aminotran_1_2"/>
    <property type="match status" value="1"/>
</dbReference>
<dbReference type="AlphaFoldDB" id="A0A318J365"/>
<dbReference type="GO" id="GO:0030170">
    <property type="term" value="F:pyridoxal phosphate binding"/>
    <property type="evidence" value="ECO:0007669"/>
    <property type="project" value="InterPro"/>
</dbReference>
<dbReference type="InterPro" id="IPR051446">
    <property type="entry name" value="HTH_trans_reg/aminotransferase"/>
</dbReference>
<keyword evidence="5" id="KW-0804">Transcription</keyword>
<gene>
    <name evidence="7" type="ORF">DFR42_10457</name>
</gene>
<dbReference type="InterPro" id="IPR004839">
    <property type="entry name" value="Aminotransferase_I/II_large"/>
</dbReference>
<keyword evidence="8" id="KW-1185">Reference proteome</keyword>
<dbReference type="Pfam" id="PF00392">
    <property type="entry name" value="GntR"/>
    <property type="match status" value="1"/>
</dbReference>
<comment type="similarity">
    <text evidence="1">In the C-terminal section; belongs to the class-I pyridoxal-phosphate-dependent aminotransferase family.</text>
</comment>
<evidence type="ECO:0000313" key="7">
    <source>
        <dbReference type="EMBL" id="PXX43056.1"/>
    </source>
</evidence>
<evidence type="ECO:0000256" key="3">
    <source>
        <dbReference type="ARBA" id="ARBA00023015"/>
    </source>
</evidence>
<organism evidence="7 8">
    <name type="scientific">Undibacterium pigrum</name>
    <dbReference type="NCBI Taxonomy" id="401470"/>
    <lineage>
        <taxon>Bacteria</taxon>
        <taxon>Pseudomonadati</taxon>
        <taxon>Pseudomonadota</taxon>
        <taxon>Betaproteobacteria</taxon>
        <taxon>Burkholderiales</taxon>
        <taxon>Oxalobacteraceae</taxon>
        <taxon>Undibacterium</taxon>
    </lineage>
</organism>
<dbReference type="InterPro" id="IPR036388">
    <property type="entry name" value="WH-like_DNA-bd_sf"/>
</dbReference>
<dbReference type="InterPro" id="IPR000524">
    <property type="entry name" value="Tscrpt_reg_HTH_GntR"/>
</dbReference>
<keyword evidence="2" id="KW-0663">Pyridoxal phosphate</keyword>
<keyword evidence="3" id="KW-0805">Transcription regulation</keyword>
<dbReference type="Gene3D" id="3.90.1150.10">
    <property type="entry name" value="Aspartate Aminotransferase, domain 1"/>
    <property type="match status" value="1"/>
</dbReference>
<evidence type="ECO:0000313" key="8">
    <source>
        <dbReference type="Proteomes" id="UP000247792"/>
    </source>
</evidence>
<dbReference type="InterPro" id="IPR015424">
    <property type="entry name" value="PyrdxlP-dep_Trfase"/>
</dbReference>
<dbReference type="PROSITE" id="PS50949">
    <property type="entry name" value="HTH_GNTR"/>
    <property type="match status" value="1"/>
</dbReference>
<dbReference type="Gene3D" id="3.40.640.10">
    <property type="entry name" value="Type I PLP-dependent aspartate aminotransferase-like (Major domain)"/>
    <property type="match status" value="1"/>
</dbReference>
<evidence type="ECO:0000256" key="2">
    <source>
        <dbReference type="ARBA" id="ARBA00022898"/>
    </source>
</evidence>
<dbReference type="InterPro" id="IPR015422">
    <property type="entry name" value="PyrdxlP-dep_Trfase_small"/>
</dbReference>
<dbReference type="PANTHER" id="PTHR46577">
    <property type="entry name" value="HTH-TYPE TRANSCRIPTIONAL REGULATORY PROTEIN GABR"/>
    <property type="match status" value="1"/>
</dbReference>
<dbReference type="Gene3D" id="1.10.10.10">
    <property type="entry name" value="Winged helix-like DNA-binding domain superfamily/Winged helix DNA-binding domain"/>
    <property type="match status" value="1"/>
</dbReference>
<dbReference type="CDD" id="cd07377">
    <property type="entry name" value="WHTH_GntR"/>
    <property type="match status" value="1"/>
</dbReference>
<evidence type="ECO:0000256" key="4">
    <source>
        <dbReference type="ARBA" id="ARBA00023125"/>
    </source>
</evidence>
<keyword evidence="4" id="KW-0238">DNA-binding</keyword>
<sequence>MALARYKSIVDDYAARIRSGKLRPGAQLPTLRKLMQEHGIALATASRVYTELEGHGLVACEMGRGTFVRDTSLPRGLGLEQQTLQTGAVDLIFNYPCLPGQDEMLREGLRSIASSGDLDALLHAAPQGGRPHERQIIARHLRNRGLRLPAEQVLIVNGAQQALAVTVQALLAPGDILVMDALTFPGMKTLAQSARLDVEALPLAEGKLNLPALAALCKRRPVRAVYVMPTMHNPMGTVMTDAERQQLAQLALKHQFLIIEDGAYAFLAEPAPKPVFTYAPEQTVYISGLSKSVASGLRIGMLAAPPALIPSLETAIRVTSGNTPSLMIALACLWIEDGLVDELELRKRKDARQRQRIARAALQDCVLTAHSVSYYVWLSLPEDFRAEQVAASLALQGIMVATADAFNAGITAPQALRLAIGSVPLDILEQALTKINAACWL</sequence>
<dbReference type="SMART" id="SM00345">
    <property type="entry name" value="HTH_GNTR"/>
    <property type="match status" value="1"/>
</dbReference>
<protein>
    <submittedName>
        <fullName evidence="7">GntR family transcriptional regulator</fullName>
    </submittedName>
</protein>
<evidence type="ECO:0000256" key="5">
    <source>
        <dbReference type="ARBA" id="ARBA00023163"/>
    </source>
</evidence>
<reference evidence="7 8" key="1">
    <citation type="submission" date="2018-05" db="EMBL/GenBank/DDBJ databases">
        <title>Genomic Encyclopedia of Type Strains, Phase IV (KMG-IV): sequencing the most valuable type-strain genomes for metagenomic binning, comparative biology and taxonomic classification.</title>
        <authorList>
            <person name="Goeker M."/>
        </authorList>
    </citation>
    <scope>NUCLEOTIDE SEQUENCE [LARGE SCALE GENOMIC DNA]</scope>
    <source>
        <strain evidence="7 8">DSM 19792</strain>
    </source>
</reference>
<dbReference type="SUPFAM" id="SSF46785">
    <property type="entry name" value="Winged helix' DNA-binding domain"/>
    <property type="match status" value="1"/>
</dbReference>
<comment type="caution">
    <text evidence="7">The sequence shown here is derived from an EMBL/GenBank/DDBJ whole genome shotgun (WGS) entry which is preliminary data.</text>
</comment>
<name>A0A318J365_9BURK</name>
<proteinExistence type="inferred from homology"/>
<evidence type="ECO:0000256" key="1">
    <source>
        <dbReference type="ARBA" id="ARBA00005384"/>
    </source>
</evidence>
<accession>A0A318J365</accession>
<dbReference type="RefSeq" id="WP_110255621.1">
    <property type="nucleotide sequence ID" value="NZ_QJKB01000004.1"/>
</dbReference>
<dbReference type="OrthoDB" id="9804020at2"/>
<dbReference type="CDD" id="cd00609">
    <property type="entry name" value="AAT_like"/>
    <property type="match status" value="1"/>
</dbReference>
<evidence type="ECO:0000259" key="6">
    <source>
        <dbReference type="PROSITE" id="PS50949"/>
    </source>
</evidence>
<dbReference type="GO" id="GO:0003677">
    <property type="term" value="F:DNA binding"/>
    <property type="evidence" value="ECO:0007669"/>
    <property type="project" value="UniProtKB-KW"/>
</dbReference>